<evidence type="ECO:0000313" key="3">
    <source>
        <dbReference type="EMBL" id="CUP29106.1"/>
    </source>
</evidence>
<dbReference type="Pfam" id="PF00589">
    <property type="entry name" value="Phage_integrase"/>
    <property type="match status" value="1"/>
</dbReference>
<dbReference type="InterPro" id="IPR011010">
    <property type="entry name" value="DNA_brk_join_enz"/>
</dbReference>
<accession>A0A174M1X3</accession>
<sequence length="194" mass="21733">MLFRTDTTIMRGQRVFDNYIYAYRFQVASGVRPGELVGLQIGDITNTGDICIKRSINHIKKVIQGKNQNAIRSSTPSPLAQQAIEGQIKLLKDTGEPLLAETPLFQIKSQGAYYKRWKRYLESNGLPAISPYELRHTFVSIAKYLPEETIKSLVGHSRSMDTFGQYGHALLNDSEQTAAAIGDLFAKLLNKNVL</sequence>
<proteinExistence type="predicted"/>
<gene>
    <name evidence="3" type="ORF">ERS852551_00324</name>
</gene>
<dbReference type="GO" id="GO:0003677">
    <property type="term" value="F:DNA binding"/>
    <property type="evidence" value="ECO:0007669"/>
    <property type="project" value="InterPro"/>
</dbReference>
<dbReference type="GO" id="GO:0006310">
    <property type="term" value="P:DNA recombination"/>
    <property type="evidence" value="ECO:0007669"/>
    <property type="project" value="UniProtKB-KW"/>
</dbReference>
<evidence type="ECO:0000313" key="4">
    <source>
        <dbReference type="Proteomes" id="UP000095765"/>
    </source>
</evidence>
<dbReference type="RefSeq" id="WP_055243871.1">
    <property type="nucleotide sequence ID" value="NZ_CABIWA010000001.1"/>
</dbReference>
<evidence type="ECO:0000259" key="2">
    <source>
        <dbReference type="PROSITE" id="PS51898"/>
    </source>
</evidence>
<dbReference type="Gene3D" id="1.10.443.10">
    <property type="entry name" value="Intergrase catalytic core"/>
    <property type="match status" value="1"/>
</dbReference>
<reference evidence="3 4" key="1">
    <citation type="submission" date="2015-09" db="EMBL/GenBank/DDBJ databases">
        <authorList>
            <consortium name="Pathogen Informatics"/>
        </authorList>
    </citation>
    <scope>NUCLEOTIDE SEQUENCE [LARGE SCALE GENOMIC DNA]</scope>
    <source>
        <strain evidence="3 4">2789STDY5834939</strain>
    </source>
</reference>
<dbReference type="SUPFAM" id="SSF56349">
    <property type="entry name" value="DNA breaking-rejoining enzymes"/>
    <property type="match status" value="1"/>
</dbReference>
<dbReference type="Proteomes" id="UP000095765">
    <property type="component" value="Unassembled WGS sequence"/>
</dbReference>
<keyword evidence="1" id="KW-0233">DNA recombination</keyword>
<dbReference type="InterPro" id="IPR013762">
    <property type="entry name" value="Integrase-like_cat_sf"/>
</dbReference>
<dbReference type="InterPro" id="IPR002104">
    <property type="entry name" value="Integrase_catalytic"/>
</dbReference>
<protein>
    <submittedName>
        <fullName evidence="3">Site-specific recombinase XerD</fullName>
    </submittedName>
</protein>
<dbReference type="GO" id="GO:0015074">
    <property type="term" value="P:DNA integration"/>
    <property type="evidence" value="ECO:0007669"/>
    <property type="project" value="InterPro"/>
</dbReference>
<dbReference type="PROSITE" id="PS51898">
    <property type="entry name" value="TYR_RECOMBINASE"/>
    <property type="match status" value="1"/>
</dbReference>
<name>A0A174M1X3_9FIRM</name>
<dbReference type="AlphaFoldDB" id="A0A174M1X3"/>
<evidence type="ECO:0000256" key="1">
    <source>
        <dbReference type="ARBA" id="ARBA00023172"/>
    </source>
</evidence>
<dbReference type="EMBL" id="CZBE01000002">
    <property type="protein sequence ID" value="CUP29106.1"/>
    <property type="molecule type" value="Genomic_DNA"/>
</dbReference>
<feature type="domain" description="Tyr recombinase" evidence="2">
    <location>
        <begin position="1"/>
        <end position="181"/>
    </location>
</feature>
<organism evidence="3 4">
    <name type="scientific">Anaerotruncus colihominis</name>
    <dbReference type="NCBI Taxonomy" id="169435"/>
    <lineage>
        <taxon>Bacteria</taxon>
        <taxon>Bacillati</taxon>
        <taxon>Bacillota</taxon>
        <taxon>Clostridia</taxon>
        <taxon>Eubacteriales</taxon>
        <taxon>Oscillospiraceae</taxon>
        <taxon>Anaerotruncus</taxon>
    </lineage>
</organism>